<accession>A0ABV5G3R8</accession>
<sequence>MVFPHFLDRCGPYSSWWFRSQRQPSWAPRTGYFLGIPRMRSATMFRWM</sequence>
<organism evidence="1 2">
    <name type="scientific">Citricoccus parietis</name>
    <dbReference type="NCBI Taxonomy" id="592307"/>
    <lineage>
        <taxon>Bacteria</taxon>
        <taxon>Bacillati</taxon>
        <taxon>Actinomycetota</taxon>
        <taxon>Actinomycetes</taxon>
        <taxon>Micrococcales</taxon>
        <taxon>Micrococcaceae</taxon>
        <taxon>Citricoccus</taxon>
    </lineage>
</organism>
<evidence type="ECO:0000313" key="1">
    <source>
        <dbReference type="EMBL" id="MFB9073574.1"/>
    </source>
</evidence>
<reference evidence="1 2" key="1">
    <citation type="submission" date="2024-09" db="EMBL/GenBank/DDBJ databases">
        <authorList>
            <person name="Sun Q."/>
            <person name="Mori K."/>
        </authorList>
    </citation>
    <scope>NUCLEOTIDE SEQUENCE [LARGE SCALE GENOMIC DNA]</scope>
    <source>
        <strain evidence="1 2">CCM 7609</strain>
    </source>
</reference>
<dbReference type="Proteomes" id="UP001589575">
    <property type="component" value="Unassembled WGS sequence"/>
</dbReference>
<name>A0ABV5G3R8_9MICC</name>
<gene>
    <name evidence="1" type="ORF">ACFFX0_21185</name>
</gene>
<proteinExistence type="predicted"/>
<keyword evidence="2" id="KW-1185">Reference proteome</keyword>
<protein>
    <submittedName>
        <fullName evidence="1">Uncharacterized protein</fullName>
    </submittedName>
</protein>
<evidence type="ECO:0000313" key="2">
    <source>
        <dbReference type="Proteomes" id="UP001589575"/>
    </source>
</evidence>
<dbReference type="EMBL" id="JBHMFI010000001">
    <property type="protein sequence ID" value="MFB9073574.1"/>
    <property type="molecule type" value="Genomic_DNA"/>
</dbReference>
<comment type="caution">
    <text evidence="1">The sequence shown here is derived from an EMBL/GenBank/DDBJ whole genome shotgun (WGS) entry which is preliminary data.</text>
</comment>